<dbReference type="Gene3D" id="3.40.50.12030">
    <property type="entry name" value="Uncharacterised protein family UPF0261, NC domain"/>
    <property type="match status" value="1"/>
</dbReference>
<dbReference type="PANTHER" id="PTHR31862:SF1">
    <property type="entry name" value="UPF0261 DOMAIN PROTEIN (AFU_ORTHOLOGUE AFUA_1G10120)"/>
    <property type="match status" value="1"/>
</dbReference>
<dbReference type="PANTHER" id="PTHR31862">
    <property type="entry name" value="UPF0261 DOMAIN PROTEIN (AFU_ORTHOLOGUE AFUA_1G10120)"/>
    <property type="match status" value="1"/>
</dbReference>
<dbReference type="Proteomes" id="UP001172159">
    <property type="component" value="Unassembled WGS sequence"/>
</dbReference>
<reference evidence="3" key="1">
    <citation type="submission" date="2023-06" db="EMBL/GenBank/DDBJ databases">
        <title>Genome-scale phylogeny and comparative genomics of the fungal order Sordariales.</title>
        <authorList>
            <consortium name="Lawrence Berkeley National Laboratory"/>
            <person name="Hensen N."/>
            <person name="Bonometti L."/>
            <person name="Westerberg I."/>
            <person name="Brannstrom I.O."/>
            <person name="Guillou S."/>
            <person name="Cros-Aarteil S."/>
            <person name="Calhoun S."/>
            <person name="Haridas S."/>
            <person name="Kuo A."/>
            <person name="Mondo S."/>
            <person name="Pangilinan J."/>
            <person name="Riley R."/>
            <person name="Labutti K."/>
            <person name="Andreopoulos B."/>
            <person name="Lipzen A."/>
            <person name="Chen C."/>
            <person name="Yanf M."/>
            <person name="Daum C."/>
            <person name="Ng V."/>
            <person name="Clum A."/>
            <person name="Steindorff A."/>
            <person name="Ohm R."/>
            <person name="Martin F."/>
            <person name="Silar P."/>
            <person name="Natvig D."/>
            <person name="Lalanne C."/>
            <person name="Gautier V."/>
            <person name="Ament-Velasquez S.L."/>
            <person name="Kruys A."/>
            <person name="Hutchinson M.I."/>
            <person name="Powell A.J."/>
            <person name="Barry K."/>
            <person name="Miller A.N."/>
            <person name="Grigoriev I.V."/>
            <person name="Debuchy R."/>
            <person name="Gladieux P."/>
            <person name="Thoren M.H."/>
            <person name="Johannesson H."/>
        </authorList>
    </citation>
    <scope>NUCLEOTIDE SEQUENCE</scope>
    <source>
        <strain evidence="3">CBS 540.89</strain>
    </source>
</reference>
<dbReference type="Gene3D" id="3.40.50.12020">
    <property type="entry name" value="Uncharacterised protein family UPF0261, NN domain"/>
    <property type="match status" value="1"/>
</dbReference>
<dbReference type="InterPro" id="IPR044122">
    <property type="entry name" value="UPF0261_N"/>
</dbReference>
<dbReference type="InterPro" id="IPR051353">
    <property type="entry name" value="Tobamovirus_resist_UPF0261"/>
</dbReference>
<dbReference type="AlphaFoldDB" id="A0AA40EEW8"/>
<dbReference type="NCBIfam" id="NF002674">
    <property type="entry name" value="PRK02399.1-2"/>
    <property type="match status" value="1"/>
</dbReference>
<feature type="domain" description="UPF0261" evidence="2">
    <location>
        <begin position="193"/>
        <end position="414"/>
    </location>
</feature>
<dbReference type="Pfam" id="PF06792">
    <property type="entry name" value="UPF0261"/>
    <property type="match status" value="1"/>
</dbReference>
<dbReference type="InterPro" id="IPR056778">
    <property type="entry name" value="UPF0261_C"/>
</dbReference>
<organism evidence="3 4">
    <name type="scientific">Apiosordaria backusii</name>
    <dbReference type="NCBI Taxonomy" id="314023"/>
    <lineage>
        <taxon>Eukaryota</taxon>
        <taxon>Fungi</taxon>
        <taxon>Dikarya</taxon>
        <taxon>Ascomycota</taxon>
        <taxon>Pezizomycotina</taxon>
        <taxon>Sordariomycetes</taxon>
        <taxon>Sordariomycetidae</taxon>
        <taxon>Sordariales</taxon>
        <taxon>Lasiosphaeriaceae</taxon>
        <taxon>Apiosordaria</taxon>
    </lineage>
</organism>
<comment type="caution">
    <text evidence="3">The sequence shown here is derived from an EMBL/GenBank/DDBJ whole genome shotgun (WGS) entry which is preliminary data.</text>
</comment>
<evidence type="ECO:0000313" key="3">
    <source>
        <dbReference type="EMBL" id="KAK0737345.1"/>
    </source>
</evidence>
<accession>A0AA40EEW8</accession>
<name>A0AA40EEW8_9PEZI</name>
<evidence type="ECO:0000313" key="4">
    <source>
        <dbReference type="Proteomes" id="UP001172159"/>
    </source>
</evidence>
<dbReference type="CDD" id="cd15488">
    <property type="entry name" value="Tm-1-like"/>
    <property type="match status" value="1"/>
</dbReference>
<protein>
    <submittedName>
        <fullName evidence="3">Uncharacterized protein</fullName>
    </submittedName>
</protein>
<dbReference type="PIRSF" id="PIRSF033271">
    <property type="entry name" value="UCP033271"/>
    <property type="match status" value="1"/>
</dbReference>
<feature type="domain" description="UPF0261" evidence="1">
    <location>
        <begin position="2"/>
        <end position="178"/>
    </location>
</feature>
<dbReference type="EMBL" id="JAUKTV010000005">
    <property type="protein sequence ID" value="KAK0737345.1"/>
    <property type="molecule type" value="Genomic_DNA"/>
</dbReference>
<evidence type="ECO:0000259" key="2">
    <source>
        <dbReference type="Pfam" id="PF23189"/>
    </source>
</evidence>
<keyword evidence="4" id="KW-1185">Reference proteome</keyword>
<gene>
    <name evidence="3" type="ORF">B0T21DRAFT_287779</name>
</gene>
<sequence length="416" mass="44886">MPTILIIGTCDTKLDELLFLRESILSFPLPVPDLNVILMDVGRHPVKHEAITISQSELRLDDTDLSHLSRNDFITTISNRTSNVVAGLAKSSNMLHGVIALGGSCGTTIAANIMRSLPLGLPKIIVSTVASGDTGPYVGEADITMVNSVVDIAGLNGVLRGVMWNAAGEVVGGAVAYQHHHKDHINKREEERKRRVGITMFGVTTPAVETIRRCFKEWYGDEVEVYVFHATGHGGKAMEGMVERGELDAVLDLTTTEVADFVVGGVMSAGGERMAAAGEKGVPWVVSLGAIEMVNFGGRETVPERFRGRRLVEHNATVTVMRTSKEEAREIGRFMVGKLRGSKRPEVVKVVIPRGGTSLLSRAGGVFEDREVDGVLFGVLREGLEGSGVEVVEDERDINDEGFARMIAGLMRGLMG</sequence>
<dbReference type="Pfam" id="PF23189">
    <property type="entry name" value="UPF0261_C"/>
    <property type="match status" value="1"/>
</dbReference>
<dbReference type="InterPro" id="IPR008322">
    <property type="entry name" value="UPF0261"/>
</dbReference>
<proteinExistence type="predicted"/>
<evidence type="ECO:0000259" key="1">
    <source>
        <dbReference type="Pfam" id="PF06792"/>
    </source>
</evidence>